<dbReference type="AlphaFoldDB" id="A0A2I0APS4"/>
<reference evidence="2 3" key="1">
    <citation type="journal article" date="2017" name="Nature">
        <title>The Apostasia genome and the evolution of orchids.</title>
        <authorList>
            <person name="Zhang G.Q."/>
            <person name="Liu K.W."/>
            <person name="Li Z."/>
            <person name="Lohaus R."/>
            <person name="Hsiao Y.Y."/>
            <person name="Niu S.C."/>
            <person name="Wang J.Y."/>
            <person name="Lin Y.C."/>
            <person name="Xu Q."/>
            <person name="Chen L.J."/>
            <person name="Yoshida K."/>
            <person name="Fujiwara S."/>
            <person name="Wang Z.W."/>
            <person name="Zhang Y.Q."/>
            <person name="Mitsuda N."/>
            <person name="Wang M."/>
            <person name="Liu G.H."/>
            <person name="Pecoraro L."/>
            <person name="Huang H.X."/>
            <person name="Xiao X.J."/>
            <person name="Lin M."/>
            <person name="Wu X.Y."/>
            <person name="Wu W.L."/>
            <person name="Chen Y.Y."/>
            <person name="Chang S.B."/>
            <person name="Sakamoto S."/>
            <person name="Ohme-Takagi M."/>
            <person name="Yagi M."/>
            <person name="Zeng S.J."/>
            <person name="Shen C.Y."/>
            <person name="Yeh C.M."/>
            <person name="Luo Y.B."/>
            <person name="Tsai W.C."/>
            <person name="Van de Peer Y."/>
            <person name="Liu Z.J."/>
        </authorList>
    </citation>
    <scope>NUCLEOTIDE SEQUENCE [LARGE SCALE GENOMIC DNA]</scope>
    <source>
        <strain evidence="3">cv. Shenzhen</strain>
        <tissue evidence="2">Stem</tissue>
    </source>
</reference>
<proteinExistence type="predicted"/>
<sequence>MAPIILSQTLARSLLTAGRLFSGSGSGGAARPPPLSRIVSARPLSSGPDAGQLVEVDLGSAADSRNIEVEILSLWKLRDAIRGFVIQKSAPGWLPFVPGASYWMPPVPQDLGSLEIFDRPED</sequence>
<dbReference type="STRING" id="1088818.A0A2I0APS4"/>
<accession>A0A2I0APS4</accession>
<dbReference type="OrthoDB" id="1095098at2759"/>
<evidence type="ECO:0000313" key="2">
    <source>
        <dbReference type="EMBL" id="PKA57525.1"/>
    </source>
</evidence>
<dbReference type="PANTHER" id="PTHR33972">
    <property type="entry name" value="EXPRESSED PROTEIN"/>
    <property type="match status" value="1"/>
</dbReference>
<evidence type="ECO:0000313" key="3">
    <source>
        <dbReference type="Proteomes" id="UP000236161"/>
    </source>
</evidence>
<evidence type="ECO:0000256" key="1">
    <source>
        <dbReference type="SAM" id="MobiDB-lite"/>
    </source>
</evidence>
<dbReference type="Proteomes" id="UP000236161">
    <property type="component" value="Unassembled WGS sequence"/>
</dbReference>
<dbReference type="EMBL" id="KZ451966">
    <property type="protein sequence ID" value="PKA57525.1"/>
    <property type="molecule type" value="Genomic_DNA"/>
</dbReference>
<dbReference type="PANTHER" id="PTHR33972:SF2">
    <property type="entry name" value="OS04G0606700 PROTEIN"/>
    <property type="match status" value="1"/>
</dbReference>
<feature type="region of interest" description="Disordered" evidence="1">
    <location>
        <begin position="23"/>
        <end position="47"/>
    </location>
</feature>
<name>A0A2I0APS4_9ASPA</name>
<protein>
    <submittedName>
        <fullName evidence="2">Uncharacterized protein</fullName>
    </submittedName>
</protein>
<organism evidence="2 3">
    <name type="scientific">Apostasia shenzhenica</name>
    <dbReference type="NCBI Taxonomy" id="1088818"/>
    <lineage>
        <taxon>Eukaryota</taxon>
        <taxon>Viridiplantae</taxon>
        <taxon>Streptophyta</taxon>
        <taxon>Embryophyta</taxon>
        <taxon>Tracheophyta</taxon>
        <taxon>Spermatophyta</taxon>
        <taxon>Magnoliopsida</taxon>
        <taxon>Liliopsida</taxon>
        <taxon>Asparagales</taxon>
        <taxon>Orchidaceae</taxon>
        <taxon>Apostasioideae</taxon>
        <taxon>Apostasia</taxon>
    </lineage>
</organism>
<gene>
    <name evidence="2" type="ORF">AXF42_Ash020769</name>
</gene>
<keyword evidence="3" id="KW-1185">Reference proteome</keyword>